<protein>
    <submittedName>
        <fullName evidence="3">Uncharacterized protein</fullName>
    </submittedName>
</protein>
<dbReference type="AlphaFoldDB" id="A0A0N1PHV5"/>
<gene>
    <name evidence="3" type="ORF">RR48_04080</name>
</gene>
<proteinExistence type="predicted"/>
<feature type="transmembrane region" description="Helical" evidence="1">
    <location>
        <begin position="30"/>
        <end position="51"/>
    </location>
</feature>
<evidence type="ECO:0000313" key="3">
    <source>
        <dbReference type="EMBL" id="KPJ07060.1"/>
    </source>
</evidence>
<dbReference type="Pfam" id="PF15873">
    <property type="entry name" value="DUF4730"/>
    <property type="match status" value="1"/>
</dbReference>
<evidence type="ECO:0000313" key="4">
    <source>
        <dbReference type="Proteomes" id="UP000053240"/>
    </source>
</evidence>
<reference evidence="3 4" key="1">
    <citation type="journal article" date="2015" name="Nat. Commun.">
        <title>Outbred genome sequencing and CRISPR/Cas9 gene editing in butterflies.</title>
        <authorList>
            <person name="Li X."/>
            <person name="Fan D."/>
            <person name="Zhang W."/>
            <person name="Liu G."/>
            <person name="Zhang L."/>
            <person name="Zhao L."/>
            <person name="Fang X."/>
            <person name="Chen L."/>
            <person name="Dong Y."/>
            <person name="Chen Y."/>
            <person name="Ding Y."/>
            <person name="Zhao R."/>
            <person name="Feng M."/>
            <person name="Zhu Y."/>
            <person name="Feng Y."/>
            <person name="Jiang X."/>
            <person name="Zhu D."/>
            <person name="Xiang H."/>
            <person name="Feng X."/>
            <person name="Li S."/>
            <person name="Wang J."/>
            <person name="Zhang G."/>
            <person name="Kronforst M.R."/>
            <person name="Wang W."/>
        </authorList>
    </citation>
    <scope>NUCLEOTIDE SEQUENCE [LARGE SCALE GENOMIC DNA]</scope>
    <source>
        <strain evidence="3">Ya'a_city_454_Pm</strain>
        <tissue evidence="3">Whole body</tissue>
    </source>
</reference>
<dbReference type="InParanoid" id="A0A0N1PHV5"/>
<keyword evidence="4" id="KW-1185">Reference proteome</keyword>
<keyword evidence="1" id="KW-0472">Membrane</keyword>
<organism evidence="3 4">
    <name type="scientific">Papilio machaon</name>
    <name type="common">Old World swallowtail butterfly</name>
    <dbReference type="NCBI Taxonomy" id="76193"/>
    <lineage>
        <taxon>Eukaryota</taxon>
        <taxon>Metazoa</taxon>
        <taxon>Ecdysozoa</taxon>
        <taxon>Arthropoda</taxon>
        <taxon>Hexapoda</taxon>
        <taxon>Insecta</taxon>
        <taxon>Pterygota</taxon>
        <taxon>Neoptera</taxon>
        <taxon>Endopterygota</taxon>
        <taxon>Lepidoptera</taxon>
        <taxon>Glossata</taxon>
        <taxon>Ditrysia</taxon>
        <taxon>Papilionoidea</taxon>
        <taxon>Papilionidae</taxon>
        <taxon>Papilioninae</taxon>
        <taxon>Papilio</taxon>
    </lineage>
</organism>
<dbReference type="EMBL" id="KQ461192">
    <property type="protein sequence ID" value="KPJ07060.1"/>
    <property type="molecule type" value="Genomic_DNA"/>
</dbReference>
<keyword evidence="1" id="KW-0812">Transmembrane</keyword>
<evidence type="ECO:0000256" key="1">
    <source>
        <dbReference type="SAM" id="Phobius"/>
    </source>
</evidence>
<dbReference type="Proteomes" id="UP000053240">
    <property type="component" value="Unassembled WGS sequence"/>
</dbReference>
<evidence type="ECO:0000256" key="2">
    <source>
        <dbReference type="SAM" id="SignalP"/>
    </source>
</evidence>
<sequence>MFHQLCIFVFAFLAISKVEASSGYDFGDFLATVLGIGIAVVGILACLGNYARQKARNEFI</sequence>
<feature type="signal peptide" evidence="2">
    <location>
        <begin position="1"/>
        <end position="20"/>
    </location>
</feature>
<feature type="chain" id="PRO_5005879778" evidence="2">
    <location>
        <begin position="21"/>
        <end position="60"/>
    </location>
</feature>
<keyword evidence="2" id="KW-0732">Signal</keyword>
<name>A0A0N1PHV5_PAPMA</name>
<dbReference type="InterPro" id="IPR031742">
    <property type="entry name" value="DUF4730"/>
</dbReference>
<accession>A0A0N1PHV5</accession>
<keyword evidence="1" id="KW-1133">Transmembrane helix</keyword>